<evidence type="ECO:0000313" key="1">
    <source>
        <dbReference type="EMBL" id="OTP06730.1"/>
    </source>
</evidence>
<keyword evidence="2" id="KW-1185">Reference proteome</keyword>
<evidence type="ECO:0000313" key="2">
    <source>
        <dbReference type="Proteomes" id="UP000194933"/>
    </source>
</evidence>
<organism evidence="1 2">
    <name type="scientific">Candidatus Enterococcus wittei</name>
    <dbReference type="NCBI Taxonomy" id="1987383"/>
    <lineage>
        <taxon>Bacteria</taxon>
        <taxon>Bacillati</taxon>
        <taxon>Bacillota</taxon>
        <taxon>Bacilli</taxon>
        <taxon>Lactobacillales</taxon>
        <taxon>Enterococcaceae</taxon>
        <taxon>Enterococcus</taxon>
    </lineage>
</organism>
<comment type="caution">
    <text evidence="1">The sequence shown here is derived from an EMBL/GenBank/DDBJ whole genome shotgun (WGS) entry which is preliminary data.</text>
</comment>
<dbReference type="Proteomes" id="UP000194933">
    <property type="component" value="Unassembled WGS sequence"/>
</dbReference>
<proteinExistence type="predicted"/>
<protein>
    <submittedName>
        <fullName evidence="1">Uncharacterized protein</fullName>
    </submittedName>
</protein>
<accession>A0A242JW46</accession>
<feature type="non-terminal residue" evidence="1">
    <location>
        <position position="1"/>
    </location>
</feature>
<reference evidence="1 2" key="1">
    <citation type="submission" date="2017-05" db="EMBL/GenBank/DDBJ databases">
        <title>The Genome Sequence of Enterococcus sp. 10A9_DIV0425.</title>
        <authorList>
            <consortium name="The Broad Institute Genomics Platform"/>
            <consortium name="The Broad Institute Genomic Center for Infectious Diseases"/>
            <person name="Earl A."/>
            <person name="Manson A."/>
            <person name="Schwartman J."/>
            <person name="Gilmore M."/>
            <person name="Abouelleil A."/>
            <person name="Cao P."/>
            <person name="Chapman S."/>
            <person name="Cusick C."/>
            <person name="Shea T."/>
            <person name="Young S."/>
            <person name="Neafsey D."/>
            <person name="Nusbaum C."/>
            <person name="Birren B."/>
        </authorList>
    </citation>
    <scope>NUCLEOTIDE SEQUENCE [LARGE SCALE GENOMIC DNA]</scope>
    <source>
        <strain evidence="1 2">10A9_DIV0425</strain>
    </source>
</reference>
<dbReference type="AlphaFoldDB" id="A0A242JW46"/>
<gene>
    <name evidence="1" type="ORF">A5844_002733</name>
</gene>
<name>A0A242JW46_9ENTE</name>
<sequence>FIYSRFSVFDSVAQFVFVKQNYKFMLNLVKEFLVGLDFSFLITSFWVQWNL</sequence>
<dbReference type="EMBL" id="NGMO01000010">
    <property type="protein sequence ID" value="OTP06730.1"/>
    <property type="molecule type" value="Genomic_DNA"/>
</dbReference>